<evidence type="ECO:0000313" key="3">
    <source>
        <dbReference type="EMBL" id="SVB76412.1"/>
    </source>
</evidence>
<dbReference type="Pfam" id="PF06568">
    <property type="entry name" value="YjiS-like"/>
    <property type="match status" value="1"/>
</dbReference>
<proteinExistence type="predicted"/>
<accession>A0A382GNE4</accession>
<reference evidence="3" key="1">
    <citation type="submission" date="2018-05" db="EMBL/GenBank/DDBJ databases">
        <authorList>
            <person name="Lanie J.A."/>
            <person name="Ng W.-L."/>
            <person name="Kazmierczak K.M."/>
            <person name="Andrzejewski T.M."/>
            <person name="Davidsen T.M."/>
            <person name="Wayne K.J."/>
            <person name="Tettelin H."/>
            <person name="Glass J.I."/>
            <person name="Rusch D."/>
            <person name="Podicherti R."/>
            <person name="Tsui H.-C.T."/>
            <person name="Winkler M.E."/>
        </authorList>
    </citation>
    <scope>NUCLEOTIDE SEQUENCE</scope>
</reference>
<feature type="compositionally biased region" description="Basic and acidic residues" evidence="1">
    <location>
        <begin position="116"/>
        <end position="128"/>
    </location>
</feature>
<evidence type="ECO:0000256" key="1">
    <source>
        <dbReference type="SAM" id="MobiDB-lite"/>
    </source>
</evidence>
<name>A0A382GNE4_9ZZZZ</name>
<sequence>MSYLRFRQQVEHQLTRNFSPEEETILMDYNDAIFYGRRLQALEMGRLTGLAWRGLVNRLEALKRIYRNQRSINMLYQMDDHLLKDIGINRCEIMAVAKAGYLPHRRRPPIFTTKPPKSEINEEQRKAA</sequence>
<evidence type="ECO:0000259" key="2">
    <source>
        <dbReference type="Pfam" id="PF06568"/>
    </source>
</evidence>
<organism evidence="3">
    <name type="scientific">marine metagenome</name>
    <dbReference type="NCBI Taxonomy" id="408172"/>
    <lineage>
        <taxon>unclassified sequences</taxon>
        <taxon>metagenomes</taxon>
        <taxon>ecological metagenomes</taxon>
    </lineage>
</organism>
<protein>
    <recommendedName>
        <fullName evidence="2">YjiS-like domain-containing protein</fullName>
    </recommendedName>
</protein>
<dbReference type="InterPro" id="IPR009506">
    <property type="entry name" value="YjiS-like"/>
</dbReference>
<feature type="domain" description="YjiS-like" evidence="2">
    <location>
        <begin position="60"/>
        <end position="93"/>
    </location>
</feature>
<feature type="region of interest" description="Disordered" evidence="1">
    <location>
        <begin position="107"/>
        <end position="128"/>
    </location>
</feature>
<gene>
    <name evidence="3" type="ORF">METZ01_LOCUS229266</name>
</gene>
<dbReference type="AlphaFoldDB" id="A0A382GNE4"/>
<dbReference type="EMBL" id="UINC01056412">
    <property type="protein sequence ID" value="SVB76412.1"/>
    <property type="molecule type" value="Genomic_DNA"/>
</dbReference>